<name>A0A061RWD1_9CHLO</name>
<accession>A0A061RWD1</accession>
<gene>
    <name evidence="1" type="ORF">TSPGSL018_24758</name>
</gene>
<evidence type="ECO:0000313" key="1">
    <source>
        <dbReference type="EMBL" id="JAC74881.1"/>
    </source>
</evidence>
<dbReference type="EMBL" id="GBEZ01010842">
    <property type="protein sequence ID" value="JAC74881.1"/>
    <property type="molecule type" value="Transcribed_RNA"/>
</dbReference>
<protein>
    <submittedName>
        <fullName evidence="1">Uncharacterized protein</fullName>
    </submittedName>
</protein>
<sequence>PGQALGLCPVPRVRRSLSSTQPQLDLLGRSLQALPELYHAGKGVCSHI</sequence>
<dbReference type="AlphaFoldDB" id="A0A061RWD1"/>
<proteinExistence type="predicted"/>
<organism evidence="1">
    <name type="scientific">Tetraselmis sp. GSL018</name>
    <dbReference type="NCBI Taxonomy" id="582737"/>
    <lineage>
        <taxon>Eukaryota</taxon>
        <taxon>Viridiplantae</taxon>
        <taxon>Chlorophyta</taxon>
        <taxon>core chlorophytes</taxon>
        <taxon>Chlorodendrophyceae</taxon>
        <taxon>Chlorodendrales</taxon>
        <taxon>Chlorodendraceae</taxon>
        <taxon>Tetraselmis</taxon>
    </lineage>
</organism>
<reference evidence="1" key="1">
    <citation type="submission" date="2014-05" db="EMBL/GenBank/DDBJ databases">
        <title>The transcriptome of the halophilic microalga Tetraselmis sp. GSL018 isolated from the Great Salt Lake, Utah.</title>
        <authorList>
            <person name="Jinkerson R.E."/>
            <person name="D'Adamo S."/>
            <person name="Posewitz M.C."/>
        </authorList>
    </citation>
    <scope>NUCLEOTIDE SEQUENCE</scope>
    <source>
        <strain evidence="1">GSL018</strain>
    </source>
</reference>
<feature type="non-terminal residue" evidence="1">
    <location>
        <position position="1"/>
    </location>
</feature>